<evidence type="ECO:0000313" key="2">
    <source>
        <dbReference type="EMBL" id="KLV18453.1"/>
    </source>
</evidence>
<keyword evidence="1" id="KW-0472">Membrane</keyword>
<evidence type="ECO:0000256" key="1">
    <source>
        <dbReference type="SAM" id="Phobius"/>
    </source>
</evidence>
<dbReference type="EMBL" id="LDPG01000007">
    <property type="protein sequence ID" value="KLV18453.1"/>
    <property type="molecule type" value="Genomic_DNA"/>
</dbReference>
<protein>
    <submittedName>
        <fullName evidence="2">ATP synthase F0</fullName>
    </submittedName>
</protein>
<organism evidence="2 3">
    <name type="scientific">Bacillus anthracis</name>
    <name type="common">anthrax bacterium</name>
    <dbReference type="NCBI Taxonomy" id="1392"/>
    <lineage>
        <taxon>Bacteria</taxon>
        <taxon>Bacillati</taxon>
        <taxon>Bacillota</taxon>
        <taxon>Bacilli</taxon>
        <taxon>Bacillales</taxon>
        <taxon>Bacillaceae</taxon>
        <taxon>Bacillus</taxon>
        <taxon>Bacillus cereus group</taxon>
    </lineage>
</organism>
<proteinExistence type="predicted"/>
<comment type="caution">
    <text evidence="2">The sequence shown here is derived from an EMBL/GenBank/DDBJ whole genome shotgun (WGS) entry which is preliminary data.</text>
</comment>
<gene>
    <name evidence="2" type="ORF">ABW01_13865</name>
</gene>
<dbReference type="PATRIC" id="fig|1392.242.peg.5813"/>
<feature type="transmembrane region" description="Helical" evidence="1">
    <location>
        <begin position="59"/>
        <end position="87"/>
    </location>
</feature>
<dbReference type="Proteomes" id="UP000035904">
    <property type="component" value="Unassembled WGS sequence"/>
</dbReference>
<feature type="transmembrane region" description="Helical" evidence="1">
    <location>
        <begin position="21"/>
        <end position="39"/>
    </location>
</feature>
<reference evidence="2 3" key="1">
    <citation type="submission" date="2015-05" db="EMBL/GenBank/DDBJ databases">
        <title>Whole genome sequence and identification of bacterial endophytes from Costus igneus.</title>
        <authorList>
            <person name="Lee Y.P."/>
            <person name="Gan H.M."/>
            <person name="Eng W."/>
            <person name="Wheatley M.S."/>
            <person name="Caraballo A."/>
            <person name="Polter S."/>
            <person name="Savka M.A."/>
            <person name="Hudson A.O."/>
        </authorList>
    </citation>
    <scope>NUCLEOTIDE SEQUENCE [LARGE SCALE GENOMIC DNA]</scope>
    <source>
        <strain evidence="2 3">RIT375</strain>
    </source>
</reference>
<dbReference type="AlphaFoldDB" id="A0A0J1HXN7"/>
<sequence>MIGFLINCVVGRKIGKESGKSGLLILSVILALLLTFHITSPYLYTIMSEHTLEIIFKGAFLSLFSIGIFILVSMLALIVISLIYLLIHTLFLAVRH</sequence>
<keyword evidence="1" id="KW-0812">Transmembrane</keyword>
<evidence type="ECO:0000313" key="3">
    <source>
        <dbReference type="Proteomes" id="UP000035904"/>
    </source>
</evidence>
<accession>A0A0J1HXN7</accession>
<keyword evidence="1" id="KW-1133">Transmembrane helix</keyword>
<name>A0A0J1HXN7_BACAN</name>